<dbReference type="Pfam" id="PF06165">
    <property type="entry name" value="GH94_b-supersand"/>
    <property type="match status" value="1"/>
</dbReference>
<evidence type="ECO:0000313" key="6">
    <source>
        <dbReference type="Proteomes" id="UP000825483"/>
    </source>
</evidence>
<dbReference type="EMBL" id="BPUB01000001">
    <property type="protein sequence ID" value="GJG58525.1"/>
    <property type="molecule type" value="Genomic_DNA"/>
</dbReference>
<sequence>MSNERYGHFDDLHREYVITSPLTPWPWINYLGNEDFFSLISNTAGGYSFYKDAKFRRITRYRYNNVPMDNDGRYFYIKDGDTVWNPGFKPCRTPLDFYECRHGMNYTRITGQKNGVEASVLFFVPLHKWCEVQKMTLTNNSNEQKSLRVFSFEEWCLWNAATDMENFQRNFSTGEVEIEGSTIYHKTEYRERRNHYAFYHVNQPIAGFDTDRETFMGLYSEKSMPDAVREGLPRNSHAHGWSPIASHCIDVDLKPGEKKDLIFILGYVENEQEKKWIDAADEKAGRGDKAETYGEDGLDRVINKAKAHQLISELDTTEKVDAAFRELGEYWDRLLGIYHVSTGNDKLDRMVNVWNQYQCMITFCMSRSASFFESGIGRGMGFRDSNQDLVGFVHQIPERARQRIIDIASTQFPDGGCYHQYQPLTKRGNNDIGGGFNDDPCWLIFGTVAYIKETGDFSILDEMVPFDNKPGTEKTLFEHLTISMNHVVNNLGPHKLPLIGRADWNDCMNLNCFSWDPNESFQTTENKTEGTKAESLMIAGLFVCTGNDYMALCQELADTKPDFKSETLSSFDFAAEGQRMQKAVDNMSDAVKTAGWDGKWFLRAYDFYGKKIGSDENREGKIFIESQGWCTMAGIGLKEGLCDKALESVKERMDTPFGIVLQNPAYTHYYVEYGEISSYPEGYKENAGIFCHNNPWVIIGMTVAGHGNDAWEHYKKILPSYVEEKYQSLHKVEPYVNCQMVAGKDSPRPGEGKNSWLTGTAAWMWYTVSEFILGIKPDYRGLRIDPCLPSTAREYTVERKFRGANYKIHITNPHGAEKGVKSITVDGKPVEGNLVPAAPGEHIVEVVM</sequence>
<dbReference type="PANTHER" id="PTHR37469">
    <property type="entry name" value="CELLOBIONIC ACID PHOSPHORYLASE-RELATED"/>
    <property type="match status" value="1"/>
</dbReference>
<dbReference type="GO" id="GO:0016757">
    <property type="term" value="F:glycosyltransferase activity"/>
    <property type="evidence" value="ECO:0007669"/>
    <property type="project" value="UniProtKB-KW"/>
</dbReference>
<dbReference type="SUPFAM" id="SSF48208">
    <property type="entry name" value="Six-hairpin glycosidases"/>
    <property type="match status" value="1"/>
</dbReference>
<keyword evidence="2 5" id="KW-0808">Transferase</keyword>
<dbReference type="GO" id="GO:0005975">
    <property type="term" value="P:carbohydrate metabolic process"/>
    <property type="evidence" value="ECO:0007669"/>
    <property type="project" value="InterPro"/>
</dbReference>
<name>A0A9R1C9K0_9BACT</name>
<dbReference type="InterPro" id="IPR052047">
    <property type="entry name" value="GH94_Enzymes"/>
</dbReference>
<proteinExistence type="predicted"/>
<dbReference type="InterPro" id="IPR037825">
    <property type="entry name" value="GH94N_CBP"/>
</dbReference>
<evidence type="ECO:0000256" key="1">
    <source>
        <dbReference type="ARBA" id="ARBA00022676"/>
    </source>
</evidence>
<dbReference type="AlphaFoldDB" id="A0A9R1C9K0"/>
<dbReference type="InterPro" id="IPR008928">
    <property type="entry name" value="6-hairpin_glycosidase_sf"/>
</dbReference>
<dbReference type="Gene3D" id="1.20.890.20">
    <property type="entry name" value="mpn423 like domain"/>
    <property type="match status" value="1"/>
</dbReference>
<reference evidence="5" key="1">
    <citation type="journal article" date="2022" name="Int. J. Syst. Evol. Microbiol.">
        <title>Prevotella lacticifex sp. nov., isolated from the rumen of cows.</title>
        <authorList>
            <person name="Shinkai T."/>
            <person name="Ikeyama N."/>
            <person name="Kumagai M."/>
            <person name="Ohmori H."/>
            <person name="Sakamoto M."/>
            <person name="Ohkuma M."/>
            <person name="Mitsumori M."/>
        </authorList>
    </citation>
    <scope>NUCLEOTIDE SEQUENCE</scope>
    <source>
        <strain evidence="5">R5076</strain>
    </source>
</reference>
<dbReference type="Pfam" id="PF17167">
    <property type="entry name" value="Glyco_hydro_94"/>
    <property type="match status" value="1"/>
</dbReference>
<dbReference type="RefSeq" id="WP_223929219.1">
    <property type="nucleotide sequence ID" value="NZ_BPTU01000001.1"/>
</dbReference>
<keyword evidence="1" id="KW-0328">Glycosyltransferase</keyword>
<organism evidence="5 6">
    <name type="scientific">Prevotella lacticifex</name>
    <dbReference type="NCBI Taxonomy" id="2854755"/>
    <lineage>
        <taxon>Bacteria</taxon>
        <taxon>Pseudomonadati</taxon>
        <taxon>Bacteroidota</taxon>
        <taxon>Bacteroidia</taxon>
        <taxon>Bacteroidales</taxon>
        <taxon>Prevotellaceae</taxon>
        <taxon>Prevotella</taxon>
    </lineage>
</organism>
<dbReference type="CDD" id="cd11754">
    <property type="entry name" value="GH94N_CBP_like"/>
    <property type="match status" value="1"/>
</dbReference>
<gene>
    <name evidence="5" type="ORF">PRLR5076_13760</name>
</gene>
<dbReference type="InterPro" id="IPR010383">
    <property type="entry name" value="Glyco_hydrolase_94_b-supersand"/>
</dbReference>
<dbReference type="SUPFAM" id="SSF74650">
    <property type="entry name" value="Galactose mutarotase-like"/>
    <property type="match status" value="1"/>
</dbReference>
<dbReference type="Proteomes" id="UP000825483">
    <property type="component" value="Unassembled WGS sequence"/>
</dbReference>
<evidence type="ECO:0000256" key="2">
    <source>
        <dbReference type="ARBA" id="ARBA00022679"/>
    </source>
</evidence>
<evidence type="ECO:0000313" key="5">
    <source>
        <dbReference type="EMBL" id="GJG58525.1"/>
    </source>
</evidence>
<dbReference type="Gene3D" id="2.70.98.40">
    <property type="entry name" value="Glycoside hydrolase, family 65, N-terminal domain"/>
    <property type="match status" value="1"/>
</dbReference>
<feature type="domain" description="Glycosyl hydrolase 94 catalytic" evidence="4">
    <location>
        <begin position="330"/>
        <end position="774"/>
    </location>
</feature>
<dbReference type="SMART" id="SM01068">
    <property type="entry name" value="CBM_X"/>
    <property type="match status" value="1"/>
</dbReference>
<accession>A0A9R1C9K0</accession>
<evidence type="ECO:0000259" key="3">
    <source>
        <dbReference type="Pfam" id="PF06165"/>
    </source>
</evidence>
<dbReference type="GeneID" id="72467438"/>
<dbReference type="Gene3D" id="2.60.420.10">
    <property type="entry name" value="Maltose phosphorylase, domain 3"/>
    <property type="match status" value="1"/>
</dbReference>
<dbReference type="InterPro" id="IPR033432">
    <property type="entry name" value="GH94_catalytic"/>
</dbReference>
<dbReference type="InterPro" id="IPR012341">
    <property type="entry name" value="6hp_glycosidase-like_sf"/>
</dbReference>
<dbReference type="GO" id="GO:0030246">
    <property type="term" value="F:carbohydrate binding"/>
    <property type="evidence" value="ECO:0007669"/>
    <property type="project" value="InterPro"/>
</dbReference>
<comment type="caution">
    <text evidence="5">The sequence shown here is derived from an EMBL/GenBank/DDBJ whole genome shotgun (WGS) entry which is preliminary data.</text>
</comment>
<dbReference type="InterPro" id="IPR037018">
    <property type="entry name" value="GH65_N"/>
</dbReference>
<dbReference type="Gene3D" id="1.50.10.10">
    <property type="match status" value="1"/>
</dbReference>
<dbReference type="InterPro" id="IPR011013">
    <property type="entry name" value="Gal_mutarotase_sf_dom"/>
</dbReference>
<feature type="domain" description="Glycosyl hydrolase 94 supersandwich" evidence="3">
    <location>
        <begin position="14"/>
        <end position="274"/>
    </location>
</feature>
<evidence type="ECO:0000259" key="4">
    <source>
        <dbReference type="Pfam" id="PF17167"/>
    </source>
</evidence>
<keyword evidence="6" id="KW-1185">Reference proteome</keyword>
<protein>
    <submittedName>
        <fullName evidence="5">Glycosyl transferase</fullName>
    </submittedName>
</protein>
<dbReference type="PANTHER" id="PTHR37469:SF2">
    <property type="entry name" value="CELLOBIONIC ACID PHOSPHORYLASE"/>
    <property type="match status" value="1"/>
</dbReference>